<name>N6VB40_9HYPH</name>
<dbReference type="PATRIC" id="fig|1094496.3.peg.1547"/>
<dbReference type="Proteomes" id="UP000014242">
    <property type="component" value="Plasmid pML"/>
</dbReference>
<reference evidence="1 2" key="1">
    <citation type="journal article" date="2013" name="PLoS Genet.">
        <title>A gene transfer agent and a dynamic repertoire of secretion systems hold the keys to the explosive radiation of the emerging pathogen Bartonella.</title>
        <authorList>
            <person name="Guy L."/>
            <person name="Nystedt B."/>
            <person name="Toft C."/>
            <person name="Zaremba-Niedzwiedzka K."/>
            <person name="Berglund E.C."/>
            <person name="Granberg F."/>
            <person name="Naslund K."/>
            <person name="Eriksson A.S."/>
            <person name="Andersson S.G."/>
        </authorList>
    </citation>
    <scope>NUCLEOTIDE SEQUENCE [LARGE SCALE GENOMIC DNA]</scope>
    <source>
        <strain evidence="2">m07a</strain>
    </source>
</reference>
<dbReference type="EMBL" id="CM001845">
    <property type="protein sequence ID" value="ENN90471.1"/>
    <property type="molecule type" value="Genomic_DNA"/>
</dbReference>
<organism evidence="1 2">
    <name type="scientific">Bartonella schoenbuchensis m07a</name>
    <dbReference type="NCBI Taxonomy" id="1094496"/>
    <lineage>
        <taxon>Bacteria</taxon>
        <taxon>Pseudomonadati</taxon>
        <taxon>Pseudomonadota</taxon>
        <taxon>Alphaproteobacteria</taxon>
        <taxon>Hyphomicrobiales</taxon>
        <taxon>Bartonellaceae</taxon>
        <taxon>Bartonella</taxon>
    </lineage>
</organism>
<dbReference type="AlphaFoldDB" id="N6VB40"/>
<protein>
    <submittedName>
        <fullName evidence="1">Uncharacterized protein</fullName>
    </submittedName>
</protein>
<sequence length="44" mass="5025">MMRPFKHQCGPQFIRDMGFSTKNADAEYGPDWLDKGVTIGGHHF</sequence>
<evidence type="ECO:0000313" key="1">
    <source>
        <dbReference type="EMBL" id="ENN90471.1"/>
    </source>
</evidence>
<accession>N6VB40</accession>
<gene>
    <name evidence="1" type="ORF">m07a_pML00630</name>
</gene>
<dbReference type="RefSeq" id="WP_010703144.1">
    <property type="nucleotide sequence ID" value="NZ_CM001845.1"/>
</dbReference>
<geneLocation type="plasmid" evidence="1 2">
    <name>pML</name>
</geneLocation>
<dbReference type="HOGENOM" id="CLU_3212909_0_0_5"/>
<keyword evidence="2" id="KW-1185">Reference proteome</keyword>
<comment type="caution">
    <text evidence="1">The sequence shown here is derived from an EMBL/GenBank/DDBJ whole genome shotgun (WGS) entry which is preliminary data.</text>
</comment>
<evidence type="ECO:0000313" key="2">
    <source>
        <dbReference type="Proteomes" id="UP000014242"/>
    </source>
</evidence>
<proteinExistence type="predicted"/>
<keyword evidence="1" id="KW-0614">Plasmid</keyword>
<dbReference type="EMBL" id="AGWC01000010">
    <property type="protein sequence ID" value="ENN90471.1"/>
    <property type="molecule type" value="Genomic_DNA"/>
</dbReference>